<evidence type="ECO:0000256" key="1">
    <source>
        <dbReference type="SAM" id="MobiDB-lite"/>
    </source>
</evidence>
<evidence type="ECO:0000313" key="2">
    <source>
        <dbReference type="EMBL" id="PNI16033.1"/>
    </source>
</evidence>
<dbReference type="Proteomes" id="UP000236370">
    <property type="component" value="Unassembled WGS sequence"/>
</dbReference>
<organism evidence="2 3">
    <name type="scientific">Pan troglodytes</name>
    <name type="common">Chimpanzee</name>
    <dbReference type="NCBI Taxonomy" id="9598"/>
    <lineage>
        <taxon>Eukaryota</taxon>
        <taxon>Metazoa</taxon>
        <taxon>Chordata</taxon>
        <taxon>Craniata</taxon>
        <taxon>Vertebrata</taxon>
        <taxon>Euteleostomi</taxon>
        <taxon>Mammalia</taxon>
        <taxon>Eutheria</taxon>
        <taxon>Euarchontoglires</taxon>
        <taxon>Primates</taxon>
        <taxon>Haplorrhini</taxon>
        <taxon>Catarrhini</taxon>
        <taxon>Hominidae</taxon>
        <taxon>Pan</taxon>
    </lineage>
</organism>
<protein>
    <submittedName>
        <fullName evidence="2">Uncharacterized protein</fullName>
    </submittedName>
</protein>
<proteinExistence type="predicted"/>
<dbReference type="PANTHER" id="PTHR46501">
    <property type="entry name" value="MYOMEGALIN"/>
    <property type="match status" value="1"/>
</dbReference>
<feature type="compositionally biased region" description="Basic and acidic residues" evidence="1">
    <location>
        <begin position="136"/>
        <end position="150"/>
    </location>
</feature>
<dbReference type="InterPro" id="IPR052593">
    <property type="entry name" value="MT-associated_AKAP9-binding"/>
</dbReference>
<reference evidence="2 3" key="1">
    <citation type="submission" date="2017-12" db="EMBL/GenBank/DDBJ databases">
        <title>High-resolution comparative analysis of great ape genomes.</title>
        <authorList>
            <person name="Pollen A."/>
            <person name="Hastie A."/>
            <person name="Hormozdiari F."/>
            <person name="Dougherty M."/>
            <person name="Liu R."/>
            <person name="Chaisson M."/>
            <person name="Hoppe E."/>
            <person name="Hill C."/>
            <person name="Pang A."/>
            <person name="Hillier L."/>
            <person name="Baker C."/>
            <person name="Armstrong J."/>
            <person name="Shendure J."/>
            <person name="Paten B."/>
            <person name="Wilson R."/>
            <person name="Chao H."/>
            <person name="Schneider V."/>
            <person name="Ventura M."/>
            <person name="Kronenberg Z."/>
            <person name="Murali S."/>
            <person name="Gordon D."/>
            <person name="Cantsilieris S."/>
            <person name="Munson K."/>
            <person name="Nelson B."/>
            <person name="Raja A."/>
            <person name="Underwood J."/>
            <person name="Diekhans M."/>
            <person name="Fiddes I."/>
            <person name="Haussler D."/>
            <person name="Eichler E."/>
        </authorList>
    </citation>
    <scope>NUCLEOTIDE SEQUENCE [LARGE SCALE GENOMIC DNA]</scope>
    <source>
        <strain evidence="2">Yerkes chimp pedigree #C0471</strain>
    </source>
</reference>
<feature type="region of interest" description="Disordered" evidence="1">
    <location>
        <begin position="119"/>
        <end position="154"/>
    </location>
</feature>
<sequence>MSRQNCFTSESGTEERLREDTARKWLSASQEERPPQKPTLLAYPTSQKTQGELLASRTLRKCLLDLSATLLCKLEPGQSEIAEELCQRLQRKERMLQDLLSDRNKQVVEHEMEIQGLLRSMSTREQESQGSMQIPSRDDSTSSTAKEDASIPRSTLGELDTVKGLVEKELSTAKEELELMAKKERESQMELSALQSMMAVQEEEPQVQAADMESLTRNIQIKEDLIKVFQNFLKTIGNVHSSEYL</sequence>
<comment type="caution">
    <text evidence="2">The sequence shown here is derived from an EMBL/GenBank/DDBJ whole genome shotgun (WGS) entry which is preliminary data.</text>
</comment>
<evidence type="ECO:0000313" key="3">
    <source>
        <dbReference type="Proteomes" id="UP000236370"/>
    </source>
</evidence>
<gene>
    <name evidence="2" type="ORF">CK820_G0051723</name>
</gene>
<feature type="region of interest" description="Disordered" evidence="1">
    <location>
        <begin position="26"/>
        <end position="48"/>
    </location>
</feature>
<dbReference type="EMBL" id="NBAG03000546">
    <property type="protein sequence ID" value="PNI16033.1"/>
    <property type="molecule type" value="Genomic_DNA"/>
</dbReference>
<dbReference type="PANTHER" id="PTHR46501:SF2">
    <property type="entry name" value="MYOMEGALIN"/>
    <property type="match status" value="1"/>
</dbReference>
<dbReference type="AlphaFoldDB" id="A0A2J8IZT6"/>
<name>A0A2J8IZT6_PANTR</name>
<accession>A0A2J8IZT6</accession>